<dbReference type="Proteomes" id="UP001236507">
    <property type="component" value="Unassembled WGS sequence"/>
</dbReference>
<evidence type="ECO:0008006" key="3">
    <source>
        <dbReference type="Google" id="ProtNLM"/>
    </source>
</evidence>
<evidence type="ECO:0000313" key="2">
    <source>
        <dbReference type="Proteomes" id="UP001236507"/>
    </source>
</evidence>
<name>A0ABT6Y8S9_9BACT</name>
<accession>A0ABT6Y8S9</accession>
<dbReference type="RefSeq" id="WP_095162441.1">
    <property type="nucleotide sequence ID" value="NZ_JASHIF010000009.1"/>
</dbReference>
<dbReference type="EMBL" id="JASHIF010000009">
    <property type="protein sequence ID" value="MDI9859926.1"/>
    <property type="molecule type" value="Genomic_DNA"/>
</dbReference>
<sequence length="120" mass="14284">MSLNSKLTICEDQSTILDFLVDNQELPQDFSQNMVKSVLKDGAFYLAIYKAYEKEDRFTLYRIDDFAYQFDDLLYLWRFFDEKSLEKQHAQVMKKARNIVHDIIAMLETLKSLFEPPQNI</sequence>
<organism evidence="1 2">
    <name type="scientific">Flectobacillus roseus</name>
    <dbReference type="NCBI Taxonomy" id="502259"/>
    <lineage>
        <taxon>Bacteria</taxon>
        <taxon>Pseudomonadati</taxon>
        <taxon>Bacteroidota</taxon>
        <taxon>Cytophagia</taxon>
        <taxon>Cytophagales</taxon>
        <taxon>Flectobacillaceae</taxon>
        <taxon>Flectobacillus</taxon>
    </lineage>
</organism>
<comment type="caution">
    <text evidence="1">The sequence shown here is derived from an EMBL/GenBank/DDBJ whole genome shotgun (WGS) entry which is preliminary data.</text>
</comment>
<gene>
    <name evidence="1" type="ORF">QM524_11960</name>
</gene>
<proteinExistence type="predicted"/>
<protein>
    <recommendedName>
        <fullName evidence="3">DUF2513 domain-containing protein</fullName>
    </recommendedName>
</protein>
<reference evidence="1 2" key="1">
    <citation type="submission" date="2023-05" db="EMBL/GenBank/DDBJ databases">
        <title>Novel species of genus Flectobacillus isolated from stream in China.</title>
        <authorList>
            <person name="Lu H."/>
        </authorList>
    </citation>
    <scope>NUCLEOTIDE SEQUENCE [LARGE SCALE GENOMIC DNA]</scope>
    <source>
        <strain evidence="1 2">KCTC 42575</strain>
    </source>
</reference>
<keyword evidence="2" id="KW-1185">Reference proteome</keyword>
<evidence type="ECO:0000313" key="1">
    <source>
        <dbReference type="EMBL" id="MDI9859926.1"/>
    </source>
</evidence>